<evidence type="ECO:0000313" key="2">
    <source>
        <dbReference type="Proteomes" id="UP000290378"/>
    </source>
</evidence>
<feature type="non-terminal residue" evidence="1">
    <location>
        <position position="1"/>
    </location>
</feature>
<comment type="caution">
    <text evidence="1">The sequence shown here is derived from an EMBL/GenBank/DDBJ whole genome shotgun (WGS) entry which is preliminary data.</text>
</comment>
<proteinExistence type="predicted"/>
<dbReference type="AlphaFoldDB" id="A0AA94FBX4"/>
<dbReference type="EMBL" id="NXII01000065">
    <property type="protein sequence ID" value="RXI36298.1"/>
    <property type="molecule type" value="Genomic_DNA"/>
</dbReference>
<organism evidence="1 2">
    <name type="scientific">Arcobacter cloacae</name>
    <dbReference type="NCBI Taxonomy" id="1054034"/>
    <lineage>
        <taxon>Bacteria</taxon>
        <taxon>Pseudomonadati</taxon>
        <taxon>Campylobacterota</taxon>
        <taxon>Epsilonproteobacteria</taxon>
        <taxon>Campylobacterales</taxon>
        <taxon>Arcobacteraceae</taxon>
        <taxon>Arcobacter</taxon>
    </lineage>
</organism>
<keyword evidence="2" id="KW-1185">Reference proteome</keyword>
<protein>
    <submittedName>
        <fullName evidence="1">Phosphoribosylaminoimidazolesuccinocarboxamide synthase</fullName>
    </submittedName>
</protein>
<sequence>VESGESMDKDRFRKGKGGLKVAYENVLNRILNK</sequence>
<dbReference type="Proteomes" id="UP000290378">
    <property type="component" value="Unassembled WGS sequence"/>
</dbReference>
<accession>A0AA94FBX4</accession>
<gene>
    <name evidence="1" type="ORF">CP963_14060</name>
</gene>
<name>A0AA94FBX4_9BACT</name>
<reference evidence="1 2" key="1">
    <citation type="submission" date="2017-09" db="EMBL/GenBank/DDBJ databases">
        <title>Genomics of the genus Arcobacter.</title>
        <authorList>
            <person name="Perez-Cataluna A."/>
            <person name="Figueras M.J."/>
            <person name="Salas-Masso N."/>
        </authorList>
    </citation>
    <scope>NUCLEOTIDE SEQUENCE [LARGE SCALE GENOMIC DNA]</scope>
    <source>
        <strain evidence="1 2">CECT 7834</strain>
    </source>
</reference>
<evidence type="ECO:0000313" key="1">
    <source>
        <dbReference type="EMBL" id="RXI36298.1"/>
    </source>
</evidence>